<gene>
    <name evidence="2" type="ORF">V0U79_08225</name>
</gene>
<feature type="transmembrane region" description="Helical" evidence="1">
    <location>
        <begin position="77"/>
        <end position="97"/>
    </location>
</feature>
<evidence type="ECO:0000256" key="1">
    <source>
        <dbReference type="SAM" id="Phobius"/>
    </source>
</evidence>
<proteinExistence type="predicted"/>
<feature type="transmembrane region" description="Helical" evidence="1">
    <location>
        <begin position="40"/>
        <end position="65"/>
    </location>
</feature>
<feature type="transmembrane region" description="Helical" evidence="1">
    <location>
        <begin position="128"/>
        <end position="148"/>
    </location>
</feature>
<protein>
    <recommendedName>
        <fullName evidence="4">DUF4345 domain-containing protein</fullName>
    </recommendedName>
</protein>
<dbReference type="Proteomes" id="UP001354971">
    <property type="component" value="Unassembled WGS sequence"/>
</dbReference>
<organism evidence="2 3">
    <name type="scientific">Hyphobacterium lacteum</name>
    <dbReference type="NCBI Taxonomy" id="3116575"/>
    <lineage>
        <taxon>Bacteria</taxon>
        <taxon>Pseudomonadati</taxon>
        <taxon>Pseudomonadota</taxon>
        <taxon>Alphaproteobacteria</taxon>
        <taxon>Maricaulales</taxon>
        <taxon>Maricaulaceae</taxon>
        <taxon>Hyphobacterium</taxon>
    </lineage>
</organism>
<keyword evidence="1" id="KW-0472">Membrane</keyword>
<accession>A0ABU7LR31</accession>
<reference evidence="2 3" key="1">
    <citation type="submission" date="2024-01" db="EMBL/GenBank/DDBJ databases">
        <title>Hyphobacterium bacterium isolated from marine sediment.</title>
        <authorList>
            <person name="Zhao S."/>
        </authorList>
    </citation>
    <scope>NUCLEOTIDE SEQUENCE [LARGE SCALE GENOMIC DNA]</scope>
    <source>
        <strain evidence="3">HN65</strain>
    </source>
</reference>
<dbReference type="EMBL" id="JAZDRP010000004">
    <property type="protein sequence ID" value="MEE2526350.1"/>
    <property type="molecule type" value="Genomic_DNA"/>
</dbReference>
<sequence length="168" mass="18618">MSDSENPKPKRNKVEGHSFWQPFQPITTYEQALAKTRTGVVVGILLIIQGVILAIAAMAGFAELFGLDRFVDDLERYSMVGVSIFLAVIGLVLALLLHRYQWWWVVVLLAVIGVFDMLSRIAGVFMGGANVAAIFFAIMEFVGIVSMVRGRIKLKRLEAARVDTAVFD</sequence>
<evidence type="ECO:0000313" key="2">
    <source>
        <dbReference type="EMBL" id="MEE2526350.1"/>
    </source>
</evidence>
<keyword evidence="3" id="KW-1185">Reference proteome</keyword>
<keyword evidence="1" id="KW-0812">Transmembrane</keyword>
<feature type="transmembrane region" description="Helical" evidence="1">
    <location>
        <begin position="102"/>
        <end position="122"/>
    </location>
</feature>
<evidence type="ECO:0000313" key="3">
    <source>
        <dbReference type="Proteomes" id="UP001354971"/>
    </source>
</evidence>
<name>A0ABU7LR31_9PROT</name>
<dbReference type="RefSeq" id="WP_330199013.1">
    <property type="nucleotide sequence ID" value="NZ_JAZDRP010000004.1"/>
</dbReference>
<keyword evidence="1" id="KW-1133">Transmembrane helix</keyword>
<comment type="caution">
    <text evidence="2">The sequence shown here is derived from an EMBL/GenBank/DDBJ whole genome shotgun (WGS) entry which is preliminary data.</text>
</comment>
<evidence type="ECO:0008006" key="4">
    <source>
        <dbReference type="Google" id="ProtNLM"/>
    </source>
</evidence>